<protein>
    <submittedName>
        <fullName evidence="1">Uncharacterized protein</fullName>
    </submittedName>
</protein>
<dbReference type="AlphaFoldDB" id="A0A016STD3"/>
<evidence type="ECO:0000313" key="1">
    <source>
        <dbReference type="EMBL" id="EYB93666.1"/>
    </source>
</evidence>
<gene>
    <name evidence="1" type="primary">Acey_s0180.g818</name>
    <name evidence="1" type="ORF">Y032_0180g818</name>
</gene>
<reference evidence="2" key="1">
    <citation type="journal article" date="2015" name="Nat. Genet.">
        <title>The genome and transcriptome of the zoonotic hookworm Ancylostoma ceylanicum identify infection-specific gene families.</title>
        <authorList>
            <person name="Schwarz E.M."/>
            <person name="Hu Y."/>
            <person name="Antoshechkin I."/>
            <person name="Miller M.M."/>
            <person name="Sternberg P.W."/>
            <person name="Aroian R.V."/>
        </authorList>
    </citation>
    <scope>NUCLEOTIDE SEQUENCE</scope>
    <source>
        <strain evidence="2">HY135</strain>
    </source>
</reference>
<comment type="caution">
    <text evidence="1">The sequence shown here is derived from an EMBL/GenBank/DDBJ whole genome shotgun (WGS) entry which is preliminary data.</text>
</comment>
<evidence type="ECO:0000313" key="2">
    <source>
        <dbReference type="Proteomes" id="UP000024635"/>
    </source>
</evidence>
<organism evidence="1 2">
    <name type="scientific">Ancylostoma ceylanicum</name>
    <dbReference type="NCBI Taxonomy" id="53326"/>
    <lineage>
        <taxon>Eukaryota</taxon>
        <taxon>Metazoa</taxon>
        <taxon>Ecdysozoa</taxon>
        <taxon>Nematoda</taxon>
        <taxon>Chromadorea</taxon>
        <taxon>Rhabditida</taxon>
        <taxon>Rhabditina</taxon>
        <taxon>Rhabditomorpha</taxon>
        <taxon>Strongyloidea</taxon>
        <taxon>Ancylostomatidae</taxon>
        <taxon>Ancylostomatinae</taxon>
        <taxon>Ancylostoma</taxon>
    </lineage>
</organism>
<name>A0A016STD3_9BILA</name>
<dbReference type="Proteomes" id="UP000024635">
    <property type="component" value="Unassembled WGS sequence"/>
</dbReference>
<sequence>MRYPLASSLVLLCLQLQLKNIIRRIQVTTQNFMHCISKHYVVYRTANQGKHDWVGQGFVNTSSRWTPTEVQYGNL</sequence>
<keyword evidence="2" id="KW-1185">Reference proteome</keyword>
<accession>A0A016STD3</accession>
<proteinExistence type="predicted"/>
<dbReference type="EMBL" id="JARK01001516">
    <property type="protein sequence ID" value="EYB93666.1"/>
    <property type="molecule type" value="Genomic_DNA"/>
</dbReference>